<feature type="domain" description="Thioredoxin" evidence="5">
    <location>
        <begin position="33"/>
        <end position="149"/>
    </location>
</feature>
<evidence type="ECO:0000256" key="3">
    <source>
        <dbReference type="SAM" id="Phobius"/>
    </source>
</evidence>
<dbReference type="OMA" id="VAMLDYW"/>
<dbReference type="GO" id="GO:0003756">
    <property type="term" value="F:protein disulfide isomerase activity"/>
    <property type="evidence" value="ECO:0007669"/>
    <property type="project" value="TreeGrafter"/>
</dbReference>
<dbReference type="AlphaFoldDB" id="K3XC63"/>
<dbReference type="EMBL" id="GL376569">
    <property type="status" value="NOT_ANNOTATED_CDS"/>
    <property type="molecule type" value="Genomic_DNA"/>
</dbReference>
<dbReference type="STRING" id="431595.K3XC63"/>
<dbReference type="GO" id="GO:0006457">
    <property type="term" value="P:protein folding"/>
    <property type="evidence" value="ECO:0007669"/>
    <property type="project" value="TreeGrafter"/>
</dbReference>
<comment type="similarity">
    <text evidence="1">Belongs to the protein disulfide isomerase family.</text>
</comment>
<accession>K3XC63</accession>
<dbReference type="SUPFAM" id="SSF52833">
    <property type="entry name" value="Thioredoxin-like"/>
    <property type="match status" value="2"/>
</dbReference>
<keyword evidence="3" id="KW-1133">Transmembrane helix</keyword>
<dbReference type="eggNOG" id="KOG0191">
    <property type="taxonomic scope" value="Eukaryota"/>
</dbReference>
<dbReference type="HOGENOM" id="CLU_736690_0_0_1"/>
<keyword evidence="4" id="KW-0732">Signal</keyword>
<dbReference type="InterPro" id="IPR051063">
    <property type="entry name" value="PDI"/>
</dbReference>
<evidence type="ECO:0000259" key="5">
    <source>
        <dbReference type="PROSITE" id="PS51352"/>
    </source>
</evidence>
<dbReference type="EnsemblProtists" id="PYU1_T014812">
    <property type="protein sequence ID" value="PYU1_T014812"/>
    <property type="gene ID" value="PYU1_G014781"/>
</dbReference>
<feature type="chain" id="PRO_5003872176" description="Thioredoxin domain-containing protein" evidence="4">
    <location>
        <begin position="20"/>
        <end position="376"/>
    </location>
</feature>
<organism evidence="6 7">
    <name type="scientific">Globisporangium ultimum (strain ATCC 200006 / CBS 805.95 / DAOM BR144)</name>
    <name type="common">Pythium ultimum</name>
    <dbReference type="NCBI Taxonomy" id="431595"/>
    <lineage>
        <taxon>Eukaryota</taxon>
        <taxon>Sar</taxon>
        <taxon>Stramenopiles</taxon>
        <taxon>Oomycota</taxon>
        <taxon>Peronosporomycetes</taxon>
        <taxon>Pythiales</taxon>
        <taxon>Pythiaceae</taxon>
        <taxon>Globisporangium</taxon>
    </lineage>
</organism>
<dbReference type="VEuPathDB" id="FungiDB:PYU1_G014781"/>
<keyword evidence="3" id="KW-0472">Membrane</keyword>
<keyword evidence="7" id="KW-1185">Reference proteome</keyword>
<feature type="domain" description="Thioredoxin" evidence="5">
    <location>
        <begin position="163"/>
        <end position="288"/>
    </location>
</feature>
<dbReference type="Gene3D" id="3.40.30.10">
    <property type="entry name" value="Glutaredoxin"/>
    <property type="match status" value="2"/>
</dbReference>
<dbReference type="CDD" id="cd02961">
    <property type="entry name" value="PDI_a_family"/>
    <property type="match status" value="2"/>
</dbReference>
<dbReference type="PROSITE" id="PS00194">
    <property type="entry name" value="THIOREDOXIN_1"/>
    <property type="match status" value="2"/>
</dbReference>
<proteinExistence type="inferred from homology"/>
<dbReference type="InterPro" id="IPR036249">
    <property type="entry name" value="Thioredoxin-like_sf"/>
</dbReference>
<dbReference type="GO" id="GO:0005783">
    <property type="term" value="C:endoplasmic reticulum"/>
    <property type="evidence" value="ECO:0007669"/>
    <property type="project" value="TreeGrafter"/>
</dbReference>
<feature type="signal peptide" evidence="4">
    <location>
        <begin position="1"/>
        <end position="19"/>
    </location>
</feature>
<dbReference type="InParanoid" id="K3XC63"/>
<name>K3XC63_GLOUD</name>
<protein>
    <recommendedName>
        <fullName evidence="5">Thioredoxin domain-containing protein</fullName>
    </recommendedName>
</protein>
<keyword evidence="3" id="KW-0812">Transmembrane</keyword>
<reference evidence="7" key="2">
    <citation type="submission" date="2010-04" db="EMBL/GenBank/DDBJ databases">
        <authorList>
            <person name="Buell R."/>
            <person name="Hamilton J."/>
            <person name="Hostetler J."/>
        </authorList>
    </citation>
    <scope>NUCLEOTIDE SEQUENCE [LARGE SCALE GENOMIC DNA]</scope>
    <source>
        <strain evidence="7">DAOM:BR144</strain>
    </source>
</reference>
<evidence type="ECO:0000313" key="7">
    <source>
        <dbReference type="Proteomes" id="UP000019132"/>
    </source>
</evidence>
<evidence type="ECO:0000256" key="1">
    <source>
        <dbReference type="ARBA" id="ARBA00006347"/>
    </source>
</evidence>
<evidence type="ECO:0000313" key="6">
    <source>
        <dbReference type="EnsemblProtists" id="PYU1_T014812"/>
    </source>
</evidence>
<dbReference type="InterPro" id="IPR017937">
    <property type="entry name" value="Thioredoxin_CS"/>
</dbReference>
<reference evidence="7" key="1">
    <citation type="journal article" date="2010" name="Genome Biol.">
        <title>Genome sequence of the necrotrophic plant pathogen Pythium ultimum reveals original pathogenicity mechanisms and effector repertoire.</title>
        <authorList>
            <person name="Levesque C.A."/>
            <person name="Brouwer H."/>
            <person name="Cano L."/>
            <person name="Hamilton J.P."/>
            <person name="Holt C."/>
            <person name="Huitema E."/>
            <person name="Raffaele S."/>
            <person name="Robideau G.P."/>
            <person name="Thines M."/>
            <person name="Win J."/>
            <person name="Zerillo M.M."/>
            <person name="Beakes G.W."/>
            <person name="Boore J.L."/>
            <person name="Busam D."/>
            <person name="Dumas B."/>
            <person name="Ferriera S."/>
            <person name="Fuerstenberg S.I."/>
            <person name="Gachon C.M."/>
            <person name="Gaulin E."/>
            <person name="Govers F."/>
            <person name="Grenville-Briggs L."/>
            <person name="Horner N."/>
            <person name="Hostetler J."/>
            <person name="Jiang R.H."/>
            <person name="Johnson J."/>
            <person name="Krajaejun T."/>
            <person name="Lin H."/>
            <person name="Meijer H.J."/>
            <person name="Moore B."/>
            <person name="Morris P."/>
            <person name="Phuntmart V."/>
            <person name="Puiu D."/>
            <person name="Shetty J."/>
            <person name="Stajich J.E."/>
            <person name="Tripathy S."/>
            <person name="Wawra S."/>
            <person name="van West P."/>
            <person name="Whitty B.R."/>
            <person name="Coutinho P.M."/>
            <person name="Henrissat B."/>
            <person name="Martin F."/>
            <person name="Thomas P.D."/>
            <person name="Tyler B.M."/>
            <person name="De Vries R.P."/>
            <person name="Kamoun S."/>
            <person name="Yandell M."/>
            <person name="Tisserat N."/>
            <person name="Buell C.R."/>
        </authorList>
    </citation>
    <scope>NUCLEOTIDE SEQUENCE</scope>
    <source>
        <strain evidence="7">DAOM:BR144</strain>
    </source>
</reference>
<feature type="region of interest" description="Disordered" evidence="2">
    <location>
        <begin position="354"/>
        <end position="376"/>
    </location>
</feature>
<sequence length="376" mass="41407">MGFRAALFTSALFLAFTCASVFVRTRMAVLTGVALAQAQTVFAEPTVLNEANFDKETADGVWFVKFYAPWCGHCQKLAPVFDALSVDPQITGADVRIAKVDCTTERSICERFSVQSYPTLKVVTAGSFYDYVGARDATAITKFATKGYKTSFSEKVLSYQEFVAQREIAQREQLEAERSSQVVTLTSASFDELVKDSKDPWIIKFYAPWCGHCKRLAPVWHRLSKSLQDSGSSTKVAKVDCTVHRRVCSRFGVGGYPSLFYVRDGLVYKYQKGRTLNAFLEFLNGGWKEVESTGPIPDETWLSTIVDASVEWAAENTVLAVIAGIVVIAIFVAILVAALDYCLGENDVEAYRQLPKGSPAPVPKTGAKAQDKPKAE</sequence>
<dbReference type="InterPro" id="IPR013766">
    <property type="entry name" value="Thioredoxin_domain"/>
</dbReference>
<feature type="transmembrane region" description="Helical" evidence="3">
    <location>
        <begin position="318"/>
        <end position="343"/>
    </location>
</feature>
<dbReference type="PANTHER" id="PTHR45672:SF11">
    <property type="entry name" value="PROTEIN DISULFIDE-ISOMERASE C17H9.14C"/>
    <property type="match status" value="1"/>
</dbReference>
<dbReference type="PROSITE" id="PS51352">
    <property type="entry name" value="THIOREDOXIN_2"/>
    <property type="match status" value="2"/>
</dbReference>
<reference evidence="6" key="3">
    <citation type="submission" date="2015-02" db="UniProtKB">
        <authorList>
            <consortium name="EnsemblProtists"/>
        </authorList>
    </citation>
    <scope>IDENTIFICATION</scope>
    <source>
        <strain evidence="6">DAOM BR144</strain>
    </source>
</reference>
<evidence type="ECO:0000256" key="2">
    <source>
        <dbReference type="SAM" id="MobiDB-lite"/>
    </source>
</evidence>
<evidence type="ECO:0000256" key="4">
    <source>
        <dbReference type="SAM" id="SignalP"/>
    </source>
</evidence>
<dbReference type="PANTHER" id="PTHR45672">
    <property type="entry name" value="PROTEIN DISULFIDE-ISOMERASE C17H9.14C-RELATED"/>
    <property type="match status" value="1"/>
</dbReference>
<dbReference type="Pfam" id="PF00085">
    <property type="entry name" value="Thioredoxin"/>
    <property type="match status" value="2"/>
</dbReference>
<dbReference type="Proteomes" id="UP000019132">
    <property type="component" value="Unassembled WGS sequence"/>
</dbReference>